<gene>
    <name evidence="2" type="ORF">Agabi119p4_7604</name>
</gene>
<evidence type="ECO:0000256" key="1">
    <source>
        <dbReference type="SAM" id="SignalP"/>
    </source>
</evidence>
<name>A0A8H7C8E5_AGABI</name>
<evidence type="ECO:0000313" key="2">
    <source>
        <dbReference type="EMBL" id="KAF7768361.1"/>
    </source>
</evidence>
<protein>
    <recommendedName>
        <fullName evidence="4">Osmotin, thaumatin-like protein</fullName>
    </recommendedName>
</protein>
<feature type="signal peptide" evidence="1">
    <location>
        <begin position="1"/>
        <end position="26"/>
    </location>
</feature>
<evidence type="ECO:0000313" key="3">
    <source>
        <dbReference type="Proteomes" id="UP000629468"/>
    </source>
</evidence>
<sequence length="182" mass="20047">MIFHTLHRISSITTILLSITIAKSLATRHYEILNNCPQTIQIYINGESQGYIDAQTAISHNYQDDFSGFIYSDANGGVVLDDGTSINTTRAAFKGTDNYYYILSDKLNTGISIVPVSVNLAGKDDGFCVPIFCDMNSCPHSAEKPITHFFQDHDHPPQSPLFECPDKNAGYVVTFCPSGVFP</sequence>
<organism evidence="2 3">
    <name type="scientific">Agaricus bisporus var. burnettii</name>
    <dbReference type="NCBI Taxonomy" id="192524"/>
    <lineage>
        <taxon>Eukaryota</taxon>
        <taxon>Fungi</taxon>
        <taxon>Dikarya</taxon>
        <taxon>Basidiomycota</taxon>
        <taxon>Agaricomycotina</taxon>
        <taxon>Agaricomycetes</taxon>
        <taxon>Agaricomycetidae</taxon>
        <taxon>Agaricales</taxon>
        <taxon>Agaricineae</taxon>
        <taxon>Agaricaceae</taxon>
        <taxon>Agaricus</taxon>
    </lineage>
</organism>
<dbReference type="InterPro" id="IPR037176">
    <property type="entry name" value="Osmotin/thaumatin-like_sf"/>
</dbReference>
<proteinExistence type="predicted"/>
<evidence type="ECO:0008006" key="4">
    <source>
        <dbReference type="Google" id="ProtNLM"/>
    </source>
</evidence>
<accession>A0A8H7C8E5</accession>
<dbReference type="EMBL" id="JABXXO010000010">
    <property type="protein sequence ID" value="KAF7768361.1"/>
    <property type="molecule type" value="Genomic_DNA"/>
</dbReference>
<dbReference type="AlphaFoldDB" id="A0A8H7C8E5"/>
<feature type="chain" id="PRO_5034906187" description="Osmotin, thaumatin-like protein" evidence="1">
    <location>
        <begin position="27"/>
        <end position="182"/>
    </location>
</feature>
<dbReference type="SUPFAM" id="SSF49870">
    <property type="entry name" value="Osmotin, thaumatin-like protein"/>
    <property type="match status" value="1"/>
</dbReference>
<reference evidence="2 3" key="1">
    <citation type="journal article" name="Sci. Rep.">
        <title>Telomere-to-telomere assembled and centromere annotated genomes of the two main subspecies of the button mushroom Agaricus bisporus reveal especially polymorphic chromosome ends.</title>
        <authorList>
            <person name="Sonnenberg A.S.M."/>
            <person name="Sedaghat-Telgerd N."/>
            <person name="Lavrijssen B."/>
            <person name="Ohm R.A."/>
            <person name="Hendrickx P.M."/>
            <person name="Scholtmeijer K."/>
            <person name="Baars J.J.P."/>
            <person name="van Peer A."/>
        </authorList>
    </citation>
    <scope>NUCLEOTIDE SEQUENCE [LARGE SCALE GENOMIC DNA]</scope>
    <source>
        <strain evidence="2 3">H119_p4</strain>
    </source>
</reference>
<dbReference type="Proteomes" id="UP000629468">
    <property type="component" value="Unassembled WGS sequence"/>
</dbReference>
<keyword evidence="1" id="KW-0732">Signal</keyword>
<comment type="caution">
    <text evidence="2">The sequence shown here is derived from an EMBL/GenBank/DDBJ whole genome shotgun (WGS) entry which is preliminary data.</text>
</comment>